<dbReference type="Proteomes" id="UP000016933">
    <property type="component" value="Unassembled WGS sequence"/>
</dbReference>
<dbReference type="STRING" id="675120.N1PLM2"/>
<organism evidence="2 3">
    <name type="scientific">Dothistroma septosporum (strain NZE10 / CBS 128990)</name>
    <name type="common">Red band needle blight fungus</name>
    <name type="synonym">Mycosphaerella pini</name>
    <dbReference type="NCBI Taxonomy" id="675120"/>
    <lineage>
        <taxon>Eukaryota</taxon>
        <taxon>Fungi</taxon>
        <taxon>Dikarya</taxon>
        <taxon>Ascomycota</taxon>
        <taxon>Pezizomycotina</taxon>
        <taxon>Dothideomycetes</taxon>
        <taxon>Dothideomycetidae</taxon>
        <taxon>Mycosphaerellales</taxon>
        <taxon>Mycosphaerellaceae</taxon>
        <taxon>Dothistroma</taxon>
    </lineage>
</organism>
<feature type="compositionally biased region" description="Polar residues" evidence="1">
    <location>
        <begin position="310"/>
        <end position="320"/>
    </location>
</feature>
<protein>
    <submittedName>
        <fullName evidence="2">Uncharacterized protein</fullName>
    </submittedName>
</protein>
<gene>
    <name evidence="2" type="ORF">DOTSEDRAFT_71923</name>
</gene>
<dbReference type="InterPro" id="IPR016712">
    <property type="entry name" value="Rbsml_bS1m-like"/>
</dbReference>
<proteinExistence type="predicted"/>
<dbReference type="OMA" id="ELHMPMS"/>
<reference evidence="2 3" key="2">
    <citation type="journal article" date="2012" name="PLoS Pathog.">
        <title>Diverse lifestyles and strategies of plant pathogenesis encoded in the genomes of eighteen Dothideomycetes fungi.</title>
        <authorList>
            <person name="Ohm R.A."/>
            <person name="Feau N."/>
            <person name="Henrissat B."/>
            <person name="Schoch C.L."/>
            <person name="Horwitz B.A."/>
            <person name="Barry K.W."/>
            <person name="Condon B.J."/>
            <person name="Copeland A.C."/>
            <person name="Dhillon B."/>
            <person name="Glaser F."/>
            <person name="Hesse C.N."/>
            <person name="Kosti I."/>
            <person name="LaButti K."/>
            <person name="Lindquist E.A."/>
            <person name="Lucas S."/>
            <person name="Salamov A.A."/>
            <person name="Bradshaw R.E."/>
            <person name="Ciuffetti L."/>
            <person name="Hamelin R.C."/>
            <person name="Kema G.H.J."/>
            <person name="Lawrence C."/>
            <person name="Scott J.A."/>
            <person name="Spatafora J.W."/>
            <person name="Turgeon B.G."/>
            <person name="de Wit P.J.G.M."/>
            <person name="Zhong S."/>
            <person name="Goodwin S.B."/>
            <person name="Grigoriev I.V."/>
        </authorList>
    </citation>
    <scope>NUCLEOTIDE SEQUENCE [LARGE SCALE GENOMIC DNA]</scope>
    <source>
        <strain evidence="3">NZE10 / CBS 128990</strain>
    </source>
</reference>
<dbReference type="Pfam" id="PF11709">
    <property type="entry name" value="Mit_ribos_Mrp51"/>
    <property type="match status" value="1"/>
</dbReference>
<dbReference type="GO" id="GO:0005763">
    <property type="term" value="C:mitochondrial small ribosomal subunit"/>
    <property type="evidence" value="ECO:0007669"/>
    <property type="project" value="TreeGrafter"/>
</dbReference>
<sequence length="536" mass="59012">MSKSLNSPTARLLQSSRLFSLPRPLAPPALETVSSTGVYRASETATLPYPTHQAIATPASSQFRGDFGLKRPLPAKAIKGRPHIRIRAQDNSAHITDFESALNHTQTQAKWQQIGAPLTVKNKSDRYTGGGKSIQSVYDAHVDNTDSEAVRLAMFQPEDVSSRSRRDALPSSHAPETKRWKYDGPWITGMQEGQFATWLSSSALQGRKEEFRAFLVQRMLERRVQDEERALREQGERRAISAAKEEDIRADIEANYDTEIKRLRDEHEIQYLGSEMTAAICDFLDLPGIRAQAESGSLARTVDLQNALTDSLASGQNGPPSTHPGAGLGHVRTNAVMENHPLWGPQAHGSPVLARVITPRSTFSGPNYQAKLGVGGVVTQDPVGDSFRNDRRNTGPAEYNEENIPEQYVDVDRMMSQIDPDLPGGNKAWVQPETAHIDEQGRIRLDVTRGDKEAVAVKRGKVEPIHESRSASTRGPESAYPSQSIANFGTGLPDMRRAGPPRSLTTGFDEELARRPLQESDAAAKIRELLGNAPRR</sequence>
<dbReference type="eggNOG" id="ENOG502SBK0">
    <property type="taxonomic scope" value="Eukaryota"/>
</dbReference>
<dbReference type="HOGENOM" id="CLU_024465_0_0_1"/>
<feature type="region of interest" description="Disordered" evidence="1">
    <location>
        <begin position="463"/>
        <end position="517"/>
    </location>
</feature>
<evidence type="ECO:0000313" key="3">
    <source>
        <dbReference type="Proteomes" id="UP000016933"/>
    </source>
</evidence>
<accession>N1PLM2</accession>
<dbReference type="EMBL" id="KB446539">
    <property type="protein sequence ID" value="EME44241.1"/>
    <property type="molecule type" value="Genomic_DNA"/>
</dbReference>
<dbReference type="AlphaFoldDB" id="N1PLM2"/>
<evidence type="ECO:0000313" key="2">
    <source>
        <dbReference type="EMBL" id="EME44241.1"/>
    </source>
</evidence>
<dbReference type="PANTHER" id="PTHR28058:SF1">
    <property type="entry name" value="SMALL RIBOSOMAL SUBUNIT PROTEIN BS1M"/>
    <property type="match status" value="1"/>
</dbReference>
<evidence type="ECO:0000256" key="1">
    <source>
        <dbReference type="SAM" id="MobiDB-lite"/>
    </source>
</evidence>
<dbReference type="GO" id="GO:0003735">
    <property type="term" value="F:structural constituent of ribosome"/>
    <property type="evidence" value="ECO:0007669"/>
    <property type="project" value="TreeGrafter"/>
</dbReference>
<feature type="compositionally biased region" description="Polar residues" evidence="1">
    <location>
        <begin position="470"/>
        <end position="487"/>
    </location>
</feature>
<keyword evidence="3" id="KW-1185">Reference proteome</keyword>
<reference evidence="3" key="1">
    <citation type="journal article" date="2012" name="PLoS Genet.">
        <title>The genomes of the fungal plant pathogens Cladosporium fulvum and Dothistroma septosporum reveal adaptation to different hosts and lifestyles but also signatures of common ancestry.</title>
        <authorList>
            <person name="de Wit P.J.G.M."/>
            <person name="van der Burgt A."/>
            <person name="Oekmen B."/>
            <person name="Stergiopoulos I."/>
            <person name="Abd-Elsalam K.A."/>
            <person name="Aerts A.L."/>
            <person name="Bahkali A.H."/>
            <person name="Beenen H.G."/>
            <person name="Chettri P."/>
            <person name="Cox M.P."/>
            <person name="Datema E."/>
            <person name="de Vries R.P."/>
            <person name="Dhillon B."/>
            <person name="Ganley A.R."/>
            <person name="Griffiths S.A."/>
            <person name="Guo Y."/>
            <person name="Hamelin R.C."/>
            <person name="Henrissat B."/>
            <person name="Kabir M.S."/>
            <person name="Jashni M.K."/>
            <person name="Kema G."/>
            <person name="Klaubauf S."/>
            <person name="Lapidus A."/>
            <person name="Levasseur A."/>
            <person name="Lindquist E."/>
            <person name="Mehrabi R."/>
            <person name="Ohm R.A."/>
            <person name="Owen T.J."/>
            <person name="Salamov A."/>
            <person name="Schwelm A."/>
            <person name="Schijlen E."/>
            <person name="Sun H."/>
            <person name="van den Burg H.A."/>
            <person name="van Ham R.C.H.J."/>
            <person name="Zhang S."/>
            <person name="Goodwin S.B."/>
            <person name="Grigoriev I.V."/>
            <person name="Collemare J."/>
            <person name="Bradshaw R.E."/>
        </authorList>
    </citation>
    <scope>NUCLEOTIDE SEQUENCE [LARGE SCALE GENOMIC DNA]</scope>
    <source>
        <strain evidence="3">NZE10 / CBS 128990</strain>
    </source>
</reference>
<name>N1PLM2_DOTSN</name>
<dbReference type="GO" id="GO:0070124">
    <property type="term" value="P:mitochondrial translational initiation"/>
    <property type="evidence" value="ECO:0007669"/>
    <property type="project" value="TreeGrafter"/>
</dbReference>
<feature type="region of interest" description="Disordered" evidence="1">
    <location>
        <begin position="310"/>
        <end position="329"/>
    </location>
</feature>
<dbReference type="OrthoDB" id="3913595at2759"/>
<dbReference type="PANTHER" id="PTHR28058">
    <property type="entry name" value="37S RIBOSOMAL PROTEIN MRP51, MITOCHONDRIAL"/>
    <property type="match status" value="1"/>
</dbReference>